<evidence type="ECO:0000256" key="12">
    <source>
        <dbReference type="ARBA" id="ARBA00060084"/>
    </source>
</evidence>
<protein>
    <recommendedName>
        <fullName evidence="15">THIF-type NAD/FAD binding fold domain-containing protein</fullName>
    </recommendedName>
</protein>
<name>A0AAW0DDA7_9AGAR</name>
<gene>
    <name evidence="16" type="ORF">VNI00_005237</name>
</gene>
<evidence type="ECO:0000256" key="4">
    <source>
        <dbReference type="ARBA" id="ARBA00022598"/>
    </source>
</evidence>
<evidence type="ECO:0000256" key="6">
    <source>
        <dbReference type="ARBA" id="ARBA00022741"/>
    </source>
</evidence>
<feature type="compositionally biased region" description="Polar residues" evidence="13">
    <location>
        <begin position="53"/>
        <end position="63"/>
    </location>
</feature>
<evidence type="ECO:0000256" key="8">
    <source>
        <dbReference type="ARBA" id="ARBA00022840"/>
    </source>
</evidence>
<keyword evidence="8" id="KW-0067">ATP-binding</keyword>
<evidence type="ECO:0000313" key="17">
    <source>
        <dbReference type="Proteomes" id="UP001383192"/>
    </source>
</evidence>
<evidence type="ECO:0000256" key="9">
    <source>
        <dbReference type="ARBA" id="ARBA00022989"/>
    </source>
</evidence>
<dbReference type="GO" id="GO:0061503">
    <property type="term" value="F:tRNA threonylcarbamoyladenosine dehydratase"/>
    <property type="evidence" value="ECO:0007669"/>
    <property type="project" value="TreeGrafter"/>
</dbReference>
<proteinExistence type="inferred from homology"/>
<accession>A0AAW0DDA7</accession>
<evidence type="ECO:0000256" key="1">
    <source>
        <dbReference type="ARBA" id="ARBA00004225"/>
    </source>
</evidence>
<sequence length="476" mass="53540">MPSYLNSHKSQLIATAVAASCATFAAVTAYNSYTRRSRRKELNEEVLRSITSHGSNLGTQNSKNSDDQGPPTDSLTASSVISGLPYDEELIREQLARNYAFFGEDGMRKIRGKSVVIVGCGGVGSWAAVMLVRSGVSKIRLVDFDYVTLSSLNRHATAVLSDVGTPKVKCIERTLKQFSRWAEVDARVDIWRKEEGGLLLDGYDWVIDAIDNIQTKVDLLKYCHSNGIQVFSSMGAGAKTDPTRIQISDISYTIYDPLARSVRRRLRLLGVNSGIPVVYSTEVPGDVKLLPLPEEEFQKGPVKELGVFDDFRVRILPVLGPLPSIFGLFIATYILCEMADKPILNPLPIKNRRKVYERLLRDFLHREQKLTGEQLNRLPIDEDDVSFVFEDLYRGRSVIPPHEVPTKPALVRWNLEKPVVLGNIVVMEEKDAVKHVKQCKTESGYVSPDQVWGKEVEDIIAKRQEEVEKYLQWMNQ</sequence>
<evidence type="ECO:0000256" key="5">
    <source>
        <dbReference type="ARBA" id="ARBA00022692"/>
    </source>
</evidence>
<keyword evidence="9 14" id="KW-1133">Transmembrane helix</keyword>
<keyword evidence="7" id="KW-1000">Mitochondrion outer membrane</keyword>
<feature type="transmembrane region" description="Helical" evidence="14">
    <location>
        <begin position="115"/>
        <end position="132"/>
    </location>
</feature>
<keyword evidence="17" id="KW-1185">Reference proteome</keyword>
<dbReference type="GO" id="GO:0061504">
    <property type="term" value="P:cyclic threonylcarbamoyladenosine biosynthetic process"/>
    <property type="evidence" value="ECO:0007669"/>
    <property type="project" value="TreeGrafter"/>
</dbReference>
<dbReference type="CDD" id="cd00755">
    <property type="entry name" value="YgdL_like"/>
    <property type="match status" value="1"/>
</dbReference>
<evidence type="ECO:0000256" key="2">
    <source>
        <dbReference type="ARBA" id="ARBA00004294"/>
    </source>
</evidence>
<evidence type="ECO:0000256" key="7">
    <source>
        <dbReference type="ARBA" id="ARBA00022787"/>
    </source>
</evidence>
<evidence type="ECO:0000313" key="16">
    <source>
        <dbReference type="EMBL" id="KAK7049807.1"/>
    </source>
</evidence>
<comment type="function">
    <text evidence="12">Catalyzes the ATP-dependent dehydration of threonylcarbamoyladenosine at position 37 (t(6)A37) to form cyclic t(6)A37 (ct(6)A37) in tRNAs that read codons beginning with adenine.</text>
</comment>
<reference evidence="16 17" key="1">
    <citation type="submission" date="2024-01" db="EMBL/GenBank/DDBJ databases">
        <title>A draft genome for a cacao thread blight-causing isolate of Paramarasmius palmivorus.</title>
        <authorList>
            <person name="Baruah I.K."/>
            <person name="Bukari Y."/>
            <person name="Amoako-Attah I."/>
            <person name="Meinhardt L.W."/>
            <person name="Bailey B.A."/>
            <person name="Cohen S.P."/>
        </authorList>
    </citation>
    <scope>NUCLEOTIDE SEQUENCE [LARGE SCALE GENOMIC DNA]</scope>
    <source>
        <strain evidence="16 17">GH-12</strain>
    </source>
</reference>
<dbReference type="PANTHER" id="PTHR43267:SF2">
    <property type="entry name" value="TRNA THREONYLCARBAMOYLADENOSINE DEHYDRATASE 1-RELATED"/>
    <property type="match status" value="1"/>
</dbReference>
<keyword evidence="10" id="KW-0496">Mitochondrion</keyword>
<evidence type="ECO:0000256" key="10">
    <source>
        <dbReference type="ARBA" id="ARBA00023128"/>
    </source>
</evidence>
<dbReference type="Gene3D" id="3.40.50.720">
    <property type="entry name" value="NAD(P)-binding Rossmann-like Domain"/>
    <property type="match status" value="1"/>
</dbReference>
<dbReference type="GO" id="GO:0005524">
    <property type="term" value="F:ATP binding"/>
    <property type="evidence" value="ECO:0007669"/>
    <property type="project" value="UniProtKB-KW"/>
</dbReference>
<dbReference type="PANTHER" id="PTHR43267">
    <property type="entry name" value="TRNA THREONYLCARBAMOYLADENOSINE DEHYDRATASE"/>
    <property type="match status" value="1"/>
</dbReference>
<comment type="similarity">
    <text evidence="3">Belongs to the HesA/MoeB/ThiF family.</text>
</comment>
<dbReference type="GO" id="GO:0005741">
    <property type="term" value="C:mitochondrial outer membrane"/>
    <property type="evidence" value="ECO:0007669"/>
    <property type="project" value="UniProtKB-SubCell"/>
</dbReference>
<dbReference type="Pfam" id="PF00899">
    <property type="entry name" value="ThiF"/>
    <property type="match status" value="1"/>
</dbReference>
<dbReference type="InterPro" id="IPR000594">
    <property type="entry name" value="ThiF_NAD_FAD-bd"/>
</dbReference>
<feature type="domain" description="THIF-type NAD/FAD binding fold" evidence="15">
    <location>
        <begin position="96"/>
        <end position="341"/>
    </location>
</feature>
<dbReference type="EMBL" id="JAYKXP010000015">
    <property type="protein sequence ID" value="KAK7049807.1"/>
    <property type="molecule type" value="Genomic_DNA"/>
</dbReference>
<evidence type="ECO:0000256" key="13">
    <source>
        <dbReference type="SAM" id="MobiDB-lite"/>
    </source>
</evidence>
<keyword evidence="11 14" id="KW-0472">Membrane</keyword>
<comment type="subcellular location">
    <subcellularLocation>
        <location evidence="1">Mitochondrion membrane</location>
        <topology evidence="1">Multi-pass membrane protein</topology>
    </subcellularLocation>
    <subcellularLocation>
        <location evidence="2">Mitochondrion outer membrane</location>
    </subcellularLocation>
</comment>
<organism evidence="16 17">
    <name type="scientific">Paramarasmius palmivorus</name>
    <dbReference type="NCBI Taxonomy" id="297713"/>
    <lineage>
        <taxon>Eukaryota</taxon>
        <taxon>Fungi</taxon>
        <taxon>Dikarya</taxon>
        <taxon>Basidiomycota</taxon>
        <taxon>Agaricomycotina</taxon>
        <taxon>Agaricomycetes</taxon>
        <taxon>Agaricomycetidae</taxon>
        <taxon>Agaricales</taxon>
        <taxon>Marasmiineae</taxon>
        <taxon>Marasmiaceae</taxon>
        <taxon>Paramarasmius</taxon>
    </lineage>
</organism>
<dbReference type="FunFam" id="3.40.50.720:FF:000125">
    <property type="entry name" value="tRNA threonylcarbamoyladenosine dehydratase 2-like"/>
    <property type="match status" value="1"/>
</dbReference>
<dbReference type="Proteomes" id="UP001383192">
    <property type="component" value="Unassembled WGS sequence"/>
</dbReference>
<keyword evidence="6" id="KW-0547">Nucleotide-binding</keyword>
<evidence type="ECO:0000256" key="11">
    <source>
        <dbReference type="ARBA" id="ARBA00023136"/>
    </source>
</evidence>
<evidence type="ECO:0000259" key="15">
    <source>
        <dbReference type="Pfam" id="PF00899"/>
    </source>
</evidence>
<dbReference type="InterPro" id="IPR045886">
    <property type="entry name" value="ThiF/MoeB/HesA"/>
</dbReference>
<keyword evidence="5 14" id="KW-0812">Transmembrane</keyword>
<comment type="caution">
    <text evidence="16">The sequence shown here is derived from an EMBL/GenBank/DDBJ whole genome shotgun (WGS) entry which is preliminary data.</text>
</comment>
<evidence type="ECO:0000256" key="3">
    <source>
        <dbReference type="ARBA" id="ARBA00009919"/>
    </source>
</evidence>
<feature type="region of interest" description="Disordered" evidence="13">
    <location>
        <begin position="53"/>
        <end position="79"/>
    </location>
</feature>
<evidence type="ECO:0000256" key="14">
    <source>
        <dbReference type="SAM" id="Phobius"/>
    </source>
</evidence>
<dbReference type="AlphaFoldDB" id="A0AAW0DDA7"/>
<keyword evidence="4" id="KW-0436">Ligase</keyword>
<feature type="transmembrane region" description="Helical" evidence="14">
    <location>
        <begin position="12"/>
        <end position="33"/>
    </location>
</feature>
<dbReference type="InterPro" id="IPR035985">
    <property type="entry name" value="Ubiquitin-activating_enz"/>
</dbReference>
<dbReference type="GO" id="GO:0008641">
    <property type="term" value="F:ubiquitin-like modifier activating enzyme activity"/>
    <property type="evidence" value="ECO:0007669"/>
    <property type="project" value="InterPro"/>
</dbReference>
<dbReference type="SUPFAM" id="SSF69572">
    <property type="entry name" value="Activating enzymes of the ubiquitin-like proteins"/>
    <property type="match status" value="1"/>
</dbReference>